<keyword evidence="2" id="KW-1185">Reference proteome</keyword>
<comment type="caution">
    <text evidence="1">The sequence shown here is derived from an EMBL/GenBank/DDBJ whole genome shotgun (WGS) entry which is preliminary data.</text>
</comment>
<dbReference type="EMBL" id="CAJVPY010001129">
    <property type="protein sequence ID" value="CAG8508555.1"/>
    <property type="molecule type" value="Genomic_DNA"/>
</dbReference>
<proteinExistence type="predicted"/>
<dbReference type="Proteomes" id="UP000789405">
    <property type="component" value="Unassembled WGS sequence"/>
</dbReference>
<reference evidence="1" key="1">
    <citation type="submission" date="2021-06" db="EMBL/GenBank/DDBJ databases">
        <authorList>
            <person name="Kallberg Y."/>
            <person name="Tangrot J."/>
            <person name="Rosling A."/>
        </authorList>
    </citation>
    <scope>NUCLEOTIDE SEQUENCE</scope>
    <source>
        <strain evidence="1">MA453B</strain>
    </source>
</reference>
<gene>
    <name evidence="1" type="ORF">DERYTH_LOCUS3267</name>
</gene>
<organism evidence="1 2">
    <name type="scientific">Dentiscutata erythropus</name>
    <dbReference type="NCBI Taxonomy" id="1348616"/>
    <lineage>
        <taxon>Eukaryota</taxon>
        <taxon>Fungi</taxon>
        <taxon>Fungi incertae sedis</taxon>
        <taxon>Mucoromycota</taxon>
        <taxon>Glomeromycotina</taxon>
        <taxon>Glomeromycetes</taxon>
        <taxon>Diversisporales</taxon>
        <taxon>Gigasporaceae</taxon>
        <taxon>Dentiscutata</taxon>
    </lineage>
</organism>
<dbReference type="AlphaFoldDB" id="A0A9N9F443"/>
<evidence type="ECO:0000313" key="2">
    <source>
        <dbReference type="Proteomes" id="UP000789405"/>
    </source>
</evidence>
<evidence type="ECO:0000313" key="1">
    <source>
        <dbReference type="EMBL" id="CAG8508555.1"/>
    </source>
</evidence>
<accession>A0A9N9F443</accession>
<name>A0A9N9F443_9GLOM</name>
<dbReference type="OrthoDB" id="26679at2759"/>
<sequence length="61" mass="7048">EVEEWSVRPTQVDLDEIQKGPKCSALDSHLGELELLKMATGRKMYSKYVREPDTSYDDDDE</sequence>
<protein>
    <submittedName>
        <fullName evidence="1">17638_t:CDS:1</fullName>
    </submittedName>
</protein>
<feature type="non-terminal residue" evidence="1">
    <location>
        <position position="61"/>
    </location>
</feature>